<evidence type="ECO:0000256" key="1">
    <source>
        <dbReference type="SAM" id="MobiDB-lite"/>
    </source>
</evidence>
<dbReference type="EMBL" id="MCFJ01000001">
    <property type="protein sequence ID" value="ORY71924.1"/>
    <property type="molecule type" value="Genomic_DNA"/>
</dbReference>
<organism evidence="2 3">
    <name type="scientific">Pseudomassariella vexata</name>
    <dbReference type="NCBI Taxonomy" id="1141098"/>
    <lineage>
        <taxon>Eukaryota</taxon>
        <taxon>Fungi</taxon>
        <taxon>Dikarya</taxon>
        <taxon>Ascomycota</taxon>
        <taxon>Pezizomycotina</taxon>
        <taxon>Sordariomycetes</taxon>
        <taxon>Xylariomycetidae</taxon>
        <taxon>Amphisphaeriales</taxon>
        <taxon>Pseudomassariaceae</taxon>
        <taxon>Pseudomassariella</taxon>
    </lineage>
</organism>
<feature type="compositionally biased region" description="Basic and acidic residues" evidence="1">
    <location>
        <begin position="66"/>
        <end position="100"/>
    </location>
</feature>
<name>A0A1Y2EKT9_9PEZI</name>
<dbReference type="InParanoid" id="A0A1Y2EKT9"/>
<evidence type="ECO:0000313" key="3">
    <source>
        <dbReference type="Proteomes" id="UP000193689"/>
    </source>
</evidence>
<accession>A0A1Y2EKT9</accession>
<feature type="compositionally biased region" description="Low complexity" evidence="1">
    <location>
        <begin position="1"/>
        <end position="12"/>
    </location>
</feature>
<reference evidence="2 3" key="1">
    <citation type="submission" date="2016-07" db="EMBL/GenBank/DDBJ databases">
        <title>Pervasive Adenine N6-methylation of Active Genes in Fungi.</title>
        <authorList>
            <consortium name="DOE Joint Genome Institute"/>
            <person name="Mondo S.J."/>
            <person name="Dannebaum R.O."/>
            <person name="Kuo R.C."/>
            <person name="Labutti K."/>
            <person name="Haridas S."/>
            <person name="Kuo A."/>
            <person name="Salamov A."/>
            <person name="Ahrendt S.R."/>
            <person name="Lipzen A."/>
            <person name="Sullivan W."/>
            <person name="Andreopoulos W.B."/>
            <person name="Clum A."/>
            <person name="Lindquist E."/>
            <person name="Daum C."/>
            <person name="Ramamoorthy G.K."/>
            <person name="Gryganskyi A."/>
            <person name="Culley D."/>
            <person name="Magnuson J.K."/>
            <person name="James T.Y."/>
            <person name="O'Malley M.A."/>
            <person name="Stajich J.E."/>
            <person name="Spatafora J.W."/>
            <person name="Visel A."/>
            <person name="Grigoriev I.V."/>
        </authorList>
    </citation>
    <scope>NUCLEOTIDE SEQUENCE [LARGE SCALE GENOMIC DNA]</scope>
    <source>
        <strain evidence="2 3">CBS 129021</strain>
    </source>
</reference>
<evidence type="ECO:0000313" key="2">
    <source>
        <dbReference type="EMBL" id="ORY71924.1"/>
    </source>
</evidence>
<protein>
    <submittedName>
        <fullName evidence="2">Uncharacterized protein</fullName>
    </submittedName>
</protein>
<keyword evidence="3" id="KW-1185">Reference proteome</keyword>
<gene>
    <name evidence="2" type="ORF">BCR38DRAFT_480400</name>
</gene>
<dbReference type="AlphaFoldDB" id="A0A1Y2EKT9"/>
<comment type="caution">
    <text evidence="2">The sequence shown here is derived from an EMBL/GenBank/DDBJ whole genome shotgun (WGS) entry which is preliminary data.</text>
</comment>
<dbReference type="RefSeq" id="XP_040721516.1">
    <property type="nucleotide sequence ID" value="XM_040863272.1"/>
</dbReference>
<dbReference type="OrthoDB" id="3436397at2759"/>
<feature type="region of interest" description="Disordered" evidence="1">
    <location>
        <begin position="1"/>
        <end position="114"/>
    </location>
</feature>
<dbReference type="GeneID" id="63779484"/>
<dbReference type="Proteomes" id="UP000193689">
    <property type="component" value="Unassembled WGS sequence"/>
</dbReference>
<proteinExistence type="predicted"/>
<sequence length="114" mass="12580">MSSSTGILSSTSEEQHTSSFKEQLDQKAKDDRHPPSTETEPGTAQILKEKVNHYVPAAAKILGTDAEQKEDERTTPPKETHSFPARPSHDANIEDFIRDQHKSKKGADGQLAEV</sequence>
<feature type="compositionally biased region" description="Basic and acidic residues" evidence="1">
    <location>
        <begin position="22"/>
        <end position="35"/>
    </location>
</feature>